<sequence length="270" mass="29501">MHRDSLKDAKRIVIKVGTNSLMTSTNNIRYQRIDRLAYVISSLTQSGKEVILVSSGAMGVGCAQLNLPKRPKNIPDQQAVAAVGQVALMNTYARFFSYYHKSVAQILMTRDVIDFHDSLANLKNNFASLLKHQIIPIVNENDAIAVDEMDHKVRFGDNDNLSALVASIVEADLLILLTDVDGFYDANPNTDPQAQRFSTIHEVNADYLAMAGDKGSTFSTGGMHSKLKAAAKTLAEGRRLVIMSSEEPSQIFDLLAGADIGTAFIPKNES</sequence>
<dbReference type="GO" id="GO:0055129">
    <property type="term" value="P:L-proline biosynthetic process"/>
    <property type="evidence" value="ECO:0007669"/>
    <property type="project" value="UniProtKB-UniRule"/>
</dbReference>
<evidence type="ECO:0000256" key="8">
    <source>
        <dbReference type="HAMAP-Rule" id="MF_00456"/>
    </source>
</evidence>
<comment type="function">
    <text evidence="8">Catalyzes the transfer of a phosphate group to glutamate to form L-glutamate 5-phosphate.</text>
</comment>
<reference evidence="9 10" key="1">
    <citation type="submission" date="2018-04" db="EMBL/GenBank/DDBJ databases">
        <title>Aerococcus urinae genomes.</title>
        <authorList>
            <person name="Hilt E."/>
            <person name="Gilbert N.M."/>
            <person name="Thomas-White K."/>
            <person name="Putonti C."/>
            <person name="Lewis A.L."/>
            <person name="Visck K.L."/>
            <person name="Wolfe A.J."/>
        </authorList>
    </citation>
    <scope>NUCLEOTIDE SEQUENCE [LARGE SCALE GENOMIC DNA]</scope>
    <source>
        <strain evidence="9 10">UMB7480</strain>
    </source>
</reference>
<dbReference type="InterPro" id="IPR036393">
    <property type="entry name" value="AceGlu_kinase-like_sf"/>
</dbReference>
<feature type="binding site" evidence="8">
    <location>
        <position position="142"/>
    </location>
    <ligand>
        <name>substrate</name>
    </ligand>
</feature>
<dbReference type="GO" id="GO:0005524">
    <property type="term" value="F:ATP binding"/>
    <property type="evidence" value="ECO:0007669"/>
    <property type="project" value="UniProtKB-KW"/>
</dbReference>
<evidence type="ECO:0000313" key="9">
    <source>
        <dbReference type="EMBL" id="RAV80832.1"/>
    </source>
</evidence>
<organism evidence="9 10">
    <name type="scientific">Aerococcus urinae</name>
    <dbReference type="NCBI Taxonomy" id="1376"/>
    <lineage>
        <taxon>Bacteria</taxon>
        <taxon>Bacillati</taxon>
        <taxon>Bacillota</taxon>
        <taxon>Bacilli</taxon>
        <taxon>Lactobacillales</taxon>
        <taxon>Aerococcaceae</taxon>
        <taxon>Aerococcus</taxon>
    </lineage>
</organism>
<dbReference type="PANTHER" id="PTHR43654:SF1">
    <property type="entry name" value="ISOPENTENYL PHOSPHATE KINASE"/>
    <property type="match status" value="1"/>
</dbReference>
<proteinExistence type="inferred from homology"/>
<comment type="catalytic activity">
    <reaction evidence="8">
        <text>L-glutamate + ATP = L-glutamyl 5-phosphate + ADP</text>
        <dbReference type="Rhea" id="RHEA:14877"/>
        <dbReference type="ChEBI" id="CHEBI:29985"/>
        <dbReference type="ChEBI" id="CHEBI:30616"/>
        <dbReference type="ChEBI" id="CHEBI:58274"/>
        <dbReference type="ChEBI" id="CHEBI:456216"/>
        <dbReference type="EC" id="2.7.2.11"/>
    </reaction>
</comment>
<evidence type="ECO:0000256" key="5">
    <source>
        <dbReference type="ARBA" id="ARBA00022741"/>
    </source>
</evidence>
<dbReference type="EC" id="2.7.2.11" evidence="8"/>
<dbReference type="AlphaFoldDB" id="A0A2I1L9N7"/>
<dbReference type="UniPathway" id="UPA00098">
    <property type="reaction ID" value="UER00359"/>
</dbReference>
<dbReference type="HAMAP" id="MF_00456">
    <property type="entry name" value="ProB"/>
    <property type="match status" value="1"/>
</dbReference>
<evidence type="ECO:0000313" key="10">
    <source>
        <dbReference type="Proteomes" id="UP000251923"/>
    </source>
</evidence>
<comment type="similarity">
    <text evidence="8">Belongs to the glutamate 5-kinase family.</text>
</comment>
<dbReference type="Pfam" id="PF00696">
    <property type="entry name" value="AA_kinase"/>
    <property type="match status" value="1"/>
</dbReference>
<name>A0A2I1L9N7_9LACT</name>
<gene>
    <name evidence="8 9" type="primary">proB</name>
    <name evidence="9" type="ORF">DBT54_02255</name>
</gene>
<keyword evidence="2 8" id="KW-0028">Amino-acid biosynthesis</keyword>
<dbReference type="PRINTS" id="PR00474">
    <property type="entry name" value="GLU5KINASE"/>
</dbReference>
<dbReference type="GeneID" id="86970005"/>
<dbReference type="GO" id="GO:0004349">
    <property type="term" value="F:glutamate 5-kinase activity"/>
    <property type="evidence" value="ECO:0007669"/>
    <property type="project" value="UniProtKB-UniRule"/>
</dbReference>
<dbReference type="PIRSF" id="PIRSF000729">
    <property type="entry name" value="GK"/>
    <property type="match status" value="1"/>
</dbReference>
<dbReference type="EMBL" id="QMHM01000003">
    <property type="protein sequence ID" value="RAV80832.1"/>
    <property type="molecule type" value="Genomic_DNA"/>
</dbReference>
<dbReference type="GO" id="GO:0005829">
    <property type="term" value="C:cytosol"/>
    <property type="evidence" value="ECO:0007669"/>
    <property type="project" value="TreeGrafter"/>
</dbReference>
<comment type="pathway">
    <text evidence="8">Amino-acid biosynthesis; L-proline biosynthesis; L-glutamate 5-semialdehyde from L-glutamate: step 1/2.</text>
</comment>
<keyword evidence="4 8" id="KW-0808">Transferase</keyword>
<accession>A0A2I1L9N7</accession>
<keyword evidence="5 8" id="KW-0547">Nucleotide-binding</keyword>
<feature type="binding site" evidence="8">
    <location>
        <position position="55"/>
    </location>
    <ligand>
        <name>substrate</name>
    </ligand>
</feature>
<protein>
    <recommendedName>
        <fullName evidence="8">Glutamate 5-kinase</fullName>
        <ecNumber evidence="8">2.7.2.11</ecNumber>
    </recommendedName>
    <alternativeName>
        <fullName evidence="8">Gamma-glutamyl kinase</fullName>
        <shortName evidence="8">GK</shortName>
    </alternativeName>
</protein>
<dbReference type="SUPFAM" id="SSF53633">
    <property type="entry name" value="Carbamate kinase-like"/>
    <property type="match status" value="1"/>
</dbReference>
<keyword evidence="3 8" id="KW-0641">Proline biosynthesis</keyword>
<evidence type="ECO:0000256" key="3">
    <source>
        <dbReference type="ARBA" id="ARBA00022650"/>
    </source>
</evidence>
<evidence type="ECO:0000256" key="2">
    <source>
        <dbReference type="ARBA" id="ARBA00022605"/>
    </source>
</evidence>
<comment type="subcellular location">
    <subcellularLocation>
        <location evidence="8">Cytoplasm</location>
    </subcellularLocation>
</comment>
<dbReference type="RefSeq" id="WP_082888669.1">
    <property type="nucleotide sequence ID" value="NZ_JASODG010000003.1"/>
</dbReference>
<dbReference type="NCBIfam" id="TIGR01027">
    <property type="entry name" value="proB"/>
    <property type="match status" value="1"/>
</dbReference>
<evidence type="ECO:0000256" key="7">
    <source>
        <dbReference type="ARBA" id="ARBA00022840"/>
    </source>
</evidence>
<feature type="binding site" evidence="8">
    <location>
        <position position="158"/>
    </location>
    <ligand>
        <name>substrate</name>
    </ligand>
</feature>
<dbReference type="InterPro" id="IPR001048">
    <property type="entry name" value="Asp/Glu/Uridylate_kinase"/>
</dbReference>
<comment type="caution">
    <text evidence="9">The sequence shown here is derived from an EMBL/GenBank/DDBJ whole genome shotgun (WGS) entry which is preliminary data.</text>
</comment>
<evidence type="ECO:0000256" key="6">
    <source>
        <dbReference type="ARBA" id="ARBA00022777"/>
    </source>
</evidence>
<keyword evidence="1 8" id="KW-0963">Cytoplasm</keyword>
<evidence type="ECO:0000256" key="1">
    <source>
        <dbReference type="ARBA" id="ARBA00022490"/>
    </source>
</evidence>
<dbReference type="InterPro" id="IPR041739">
    <property type="entry name" value="G5K_ProB"/>
</dbReference>
<feature type="binding site" evidence="8">
    <location>
        <begin position="178"/>
        <end position="179"/>
    </location>
    <ligand>
        <name>ATP</name>
        <dbReference type="ChEBI" id="CHEBI:30616"/>
    </ligand>
</feature>
<evidence type="ECO:0000256" key="4">
    <source>
        <dbReference type="ARBA" id="ARBA00022679"/>
    </source>
</evidence>
<dbReference type="CDD" id="cd04242">
    <property type="entry name" value="AAK_G5K_ProB"/>
    <property type="match status" value="1"/>
</dbReference>
<feature type="binding site" evidence="8">
    <location>
        <begin position="220"/>
        <end position="226"/>
    </location>
    <ligand>
        <name>ATP</name>
        <dbReference type="ChEBI" id="CHEBI:30616"/>
    </ligand>
</feature>
<dbReference type="InterPro" id="IPR011529">
    <property type="entry name" value="Glu_5kinase"/>
</dbReference>
<keyword evidence="7 8" id="KW-0067">ATP-binding</keyword>
<dbReference type="Proteomes" id="UP000251923">
    <property type="component" value="Unassembled WGS sequence"/>
</dbReference>
<feature type="binding site" evidence="8">
    <location>
        <position position="15"/>
    </location>
    <ligand>
        <name>ATP</name>
        <dbReference type="ChEBI" id="CHEBI:30616"/>
    </ligand>
</feature>
<keyword evidence="6 8" id="KW-0418">Kinase</keyword>
<dbReference type="InterPro" id="IPR001057">
    <property type="entry name" value="Glu/AcGlu_kinase"/>
</dbReference>
<dbReference type="InterPro" id="IPR005715">
    <property type="entry name" value="Glu_5kinase/COase_Synthase"/>
</dbReference>
<dbReference type="PANTHER" id="PTHR43654">
    <property type="entry name" value="GLUTAMATE 5-KINASE"/>
    <property type="match status" value="1"/>
</dbReference>
<dbReference type="Gene3D" id="3.40.1160.10">
    <property type="entry name" value="Acetylglutamate kinase-like"/>
    <property type="match status" value="1"/>
</dbReference>
<dbReference type="FunFam" id="3.40.1160.10:FF:000018">
    <property type="entry name" value="Glutamate 5-kinase"/>
    <property type="match status" value="1"/>
</dbReference>